<evidence type="ECO:0000313" key="1">
    <source>
        <dbReference type="EMBL" id="KOO47518.1"/>
    </source>
</evidence>
<dbReference type="AlphaFoldDB" id="A0A0M0LA57"/>
<keyword evidence="2" id="KW-1185">Reference proteome</keyword>
<dbReference type="EMBL" id="LILC01000007">
    <property type="protein sequence ID" value="KOO47518.1"/>
    <property type="molecule type" value="Genomic_DNA"/>
</dbReference>
<protein>
    <submittedName>
        <fullName evidence="1">Uncharacterized protein</fullName>
    </submittedName>
</protein>
<dbReference type="RefSeq" id="WP_053400424.1">
    <property type="nucleotide sequence ID" value="NZ_LILC01000007.1"/>
</dbReference>
<name>A0A0M0LA57_9BACI</name>
<dbReference type="Proteomes" id="UP000037558">
    <property type="component" value="Unassembled WGS sequence"/>
</dbReference>
<accession>A0A0M0LA57</accession>
<reference evidence="2" key="1">
    <citation type="submission" date="2015-08" db="EMBL/GenBank/DDBJ databases">
        <title>Fjat-14210 dsm16467.</title>
        <authorList>
            <person name="Liu B."/>
            <person name="Wang J."/>
            <person name="Zhu Y."/>
            <person name="Liu G."/>
            <person name="Chen Q."/>
            <person name="Chen Z."/>
            <person name="Lan J."/>
            <person name="Che J."/>
            <person name="Ge C."/>
            <person name="Shi H."/>
            <person name="Pan Z."/>
            <person name="Liu X."/>
        </authorList>
    </citation>
    <scope>NUCLEOTIDE SEQUENCE [LARGE SCALE GENOMIC DNA]</scope>
    <source>
        <strain evidence="2">DSM 16467</strain>
    </source>
</reference>
<evidence type="ECO:0000313" key="2">
    <source>
        <dbReference type="Proteomes" id="UP000037558"/>
    </source>
</evidence>
<comment type="caution">
    <text evidence="1">The sequence shown here is derived from an EMBL/GenBank/DDBJ whole genome shotgun (WGS) entry which is preliminary data.</text>
</comment>
<dbReference type="PATRIC" id="fig|284581.3.peg.4507"/>
<organism evidence="1 2">
    <name type="scientific">Priestia koreensis</name>
    <dbReference type="NCBI Taxonomy" id="284581"/>
    <lineage>
        <taxon>Bacteria</taxon>
        <taxon>Bacillati</taxon>
        <taxon>Bacillota</taxon>
        <taxon>Bacilli</taxon>
        <taxon>Bacillales</taxon>
        <taxon>Bacillaceae</taxon>
        <taxon>Priestia</taxon>
    </lineage>
</organism>
<dbReference type="STRING" id="284581.AMD01_05600"/>
<sequence>MDLFYSHIEQLQMDLLSMKPNDIDEKYHLVCAKLSGEFIAKVIKNLDLSFYTSDLRINLERDLADLNQDVKAIYFEYDMDNSWEGAFYFCLDYEPLEKENDDWASNWEHYLEGPSCKPFSDIYINIGGFEEEDEVGITLYLITRTIMAFISAIEKLSVSIPLCIAFHDQDQVMRIAANK</sequence>
<gene>
    <name evidence="1" type="ORF">AMD01_05600</name>
</gene>
<proteinExistence type="predicted"/>
<dbReference type="OrthoDB" id="2860352at2"/>